<feature type="region of interest" description="Disordered" evidence="1">
    <location>
        <begin position="1"/>
        <end position="26"/>
    </location>
</feature>
<feature type="compositionally biased region" description="Basic and acidic residues" evidence="1">
    <location>
        <begin position="221"/>
        <end position="235"/>
    </location>
</feature>
<evidence type="ECO:0000313" key="3">
    <source>
        <dbReference type="Proteomes" id="UP000076727"/>
    </source>
</evidence>
<name>A0A165S4S0_9APHY</name>
<dbReference type="OrthoDB" id="435402at2759"/>
<sequence length="680" mass="74442">MSTSTDAAAAAANGASSNAIAPSAQPATDAPWISYPPFPKPPPGVIIVPFKSFKPKGIYVVEDADGDASGDPKRVERDTLGIPTVMLASHHSLTEAERKRRSNKKLKKVEKSGDGTVRRLMWYEEWEMSERERRTMVDRNMAKADRLHQASQDFKSGRPWPALPSGVPQLWDNFRLYIGLISSIQPPPGNRRMKQMQQQLAEAEGGGESDDDSDDAMDGNPKPEKEVAIIDEERAQDEKLRNVPPKRGVFTDERREDFHETKDQRMDLFFDDTEFSLKVFFSSYFRDKGLIWSEQRVRDGPILIGFWLNFLLRNRILPEPEHEKGLRKALLVVEQARKELPQTFVIGKALPDSVGAGCEALWGTKGQINFWASAPLDGDKEKAADTQDGVEEPDAKRRKIDESETATLLKEVIGEDAKVEVLTPATVAAIEKDAQKVETAADADVDGPSDSGWGSGGWGDSANDTGVDSGGGWDDAEADAWAGDGGSTWDIEPQPNPLMAHLGATVLPFTHTTGVVERSTRKIVSVTPPLGLATTKAEKKRLKGLSEVGLVEDDLSARFAKMSLAPWPVSGTHEKSDVLPPEILHSSRGPVVEDKTATVDESVVPKPHNFYEDVITVLLDPAVAEKVLVGMSLGGAWVQIVRQNPGGAGEVDNQLGEPTGFWYIEQLTSVLPSYHTDACK</sequence>
<organism evidence="2 3">
    <name type="scientific">Daedalea quercina L-15889</name>
    <dbReference type="NCBI Taxonomy" id="1314783"/>
    <lineage>
        <taxon>Eukaryota</taxon>
        <taxon>Fungi</taxon>
        <taxon>Dikarya</taxon>
        <taxon>Basidiomycota</taxon>
        <taxon>Agaricomycotina</taxon>
        <taxon>Agaricomycetes</taxon>
        <taxon>Polyporales</taxon>
        <taxon>Fomitopsis</taxon>
    </lineage>
</organism>
<evidence type="ECO:0000256" key="1">
    <source>
        <dbReference type="SAM" id="MobiDB-lite"/>
    </source>
</evidence>
<feature type="region of interest" description="Disordered" evidence="1">
    <location>
        <begin position="185"/>
        <end position="235"/>
    </location>
</feature>
<feature type="compositionally biased region" description="Low complexity" evidence="1">
    <location>
        <begin position="1"/>
        <end position="24"/>
    </location>
</feature>
<dbReference type="Pfam" id="PF09692">
    <property type="entry name" value="Arb1"/>
    <property type="match status" value="1"/>
</dbReference>
<accession>A0A165S4S0</accession>
<dbReference type="InterPro" id="IPR018606">
    <property type="entry name" value="Arb1"/>
</dbReference>
<keyword evidence="3" id="KW-1185">Reference proteome</keyword>
<protein>
    <submittedName>
        <fullName evidence="2">Uncharacterized protein</fullName>
    </submittedName>
</protein>
<feature type="compositionally biased region" description="Basic and acidic residues" evidence="1">
    <location>
        <begin position="393"/>
        <end position="402"/>
    </location>
</feature>
<feature type="region of interest" description="Disordered" evidence="1">
    <location>
        <begin position="379"/>
        <end position="402"/>
    </location>
</feature>
<feature type="compositionally biased region" description="Acidic residues" evidence="1">
    <location>
        <begin position="205"/>
        <end position="217"/>
    </location>
</feature>
<gene>
    <name evidence="2" type="ORF">DAEQUDRAFT_763755</name>
</gene>
<reference evidence="2 3" key="1">
    <citation type="journal article" date="2016" name="Mol. Biol. Evol.">
        <title>Comparative Genomics of Early-Diverging Mushroom-Forming Fungi Provides Insights into the Origins of Lignocellulose Decay Capabilities.</title>
        <authorList>
            <person name="Nagy L.G."/>
            <person name="Riley R."/>
            <person name="Tritt A."/>
            <person name="Adam C."/>
            <person name="Daum C."/>
            <person name="Floudas D."/>
            <person name="Sun H."/>
            <person name="Yadav J.S."/>
            <person name="Pangilinan J."/>
            <person name="Larsson K.H."/>
            <person name="Matsuura K."/>
            <person name="Barry K."/>
            <person name="Labutti K."/>
            <person name="Kuo R."/>
            <person name="Ohm R.A."/>
            <person name="Bhattacharya S.S."/>
            <person name="Shirouzu T."/>
            <person name="Yoshinaga Y."/>
            <person name="Martin F.M."/>
            <person name="Grigoriev I.V."/>
            <person name="Hibbett D.S."/>
        </authorList>
    </citation>
    <scope>NUCLEOTIDE SEQUENCE [LARGE SCALE GENOMIC DNA]</scope>
    <source>
        <strain evidence="2 3">L-15889</strain>
    </source>
</reference>
<dbReference type="Proteomes" id="UP000076727">
    <property type="component" value="Unassembled WGS sequence"/>
</dbReference>
<dbReference type="GO" id="GO:0031047">
    <property type="term" value="P:regulatory ncRNA-mediated gene silencing"/>
    <property type="evidence" value="ECO:0007669"/>
    <property type="project" value="InterPro"/>
</dbReference>
<feature type="region of interest" description="Disordered" evidence="1">
    <location>
        <begin position="439"/>
        <end position="471"/>
    </location>
</feature>
<dbReference type="GO" id="GO:0033167">
    <property type="term" value="C:ARC complex"/>
    <property type="evidence" value="ECO:0007669"/>
    <property type="project" value="InterPro"/>
</dbReference>
<dbReference type="STRING" id="1314783.A0A165S4S0"/>
<proteinExistence type="predicted"/>
<dbReference type="AlphaFoldDB" id="A0A165S4S0"/>
<dbReference type="EMBL" id="KV429045">
    <property type="protein sequence ID" value="KZT71530.1"/>
    <property type="molecule type" value="Genomic_DNA"/>
</dbReference>
<evidence type="ECO:0000313" key="2">
    <source>
        <dbReference type="EMBL" id="KZT71530.1"/>
    </source>
</evidence>